<evidence type="ECO:0000313" key="5">
    <source>
        <dbReference type="Proteomes" id="UP001205748"/>
    </source>
</evidence>
<feature type="compositionally biased region" description="Basic and acidic residues" evidence="1">
    <location>
        <begin position="38"/>
        <end position="119"/>
    </location>
</feature>
<evidence type="ECO:0000256" key="2">
    <source>
        <dbReference type="SAM" id="SignalP"/>
    </source>
</evidence>
<dbReference type="InterPro" id="IPR019606">
    <property type="entry name" value="GerMN"/>
</dbReference>
<organism evidence="4 5">
    <name type="scientific">Irregularibacter muris</name>
    <dbReference type="NCBI Taxonomy" id="1796619"/>
    <lineage>
        <taxon>Bacteria</taxon>
        <taxon>Bacillati</taxon>
        <taxon>Bacillota</taxon>
        <taxon>Clostridia</taxon>
        <taxon>Eubacteriales</taxon>
        <taxon>Eubacteriaceae</taxon>
        <taxon>Irregularibacter</taxon>
    </lineage>
</organism>
<feature type="signal peptide" evidence="2">
    <location>
        <begin position="1"/>
        <end position="30"/>
    </location>
</feature>
<feature type="domain" description="GerMN" evidence="3">
    <location>
        <begin position="173"/>
        <end position="258"/>
    </location>
</feature>
<evidence type="ECO:0000256" key="1">
    <source>
        <dbReference type="SAM" id="MobiDB-lite"/>
    </source>
</evidence>
<reference evidence="4" key="1">
    <citation type="submission" date="2022-07" db="EMBL/GenBank/DDBJ databases">
        <title>Enhanced cultured diversity of the mouse gut microbiota enables custom-made synthetic communities.</title>
        <authorList>
            <person name="Afrizal A."/>
        </authorList>
    </citation>
    <scope>NUCLEOTIDE SEQUENCE</scope>
    <source>
        <strain evidence="4">DSM 28593</strain>
    </source>
</reference>
<name>A0AAE3HF63_9FIRM</name>
<dbReference type="PROSITE" id="PS51257">
    <property type="entry name" value="PROKAR_LIPOPROTEIN"/>
    <property type="match status" value="1"/>
</dbReference>
<sequence length="273" mass="31148">MKRKPLILFVFLMAITLIFTLSGCTSYDQAKTPLSQGEKQEEDKNQQETVLEKQGEDNQKEEPKAEQKEEQNQEPKEQPKEEQKEKPKEENSKSKDQAVKPKPKNPEKEEPKLEQKQESNKNSNQVISPKPNAQEREIVLYFMDKKIIETGQGKYSNMIKETRKVKVSDQPLEKVIIEALKAGPTSNLGATMLKKDLQVISVEVADKTAYVNLSSQNLFGSSLQETGLIYQIVYSLTEQNGIEKVQFLVDGTKRESLFGHYDIQAPWTKAMLQ</sequence>
<dbReference type="SMART" id="SM00909">
    <property type="entry name" value="Germane"/>
    <property type="match status" value="1"/>
</dbReference>
<dbReference type="Pfam" id="PF10646">
    <property type="entry name" value="Germane"/>
    <property type="match status" value="1"/>
</dbReference>
<feature type="region of interest" description="Disordered" evidence="1">
    <location>
        <begin position="30"/>
        <end position="132"/>
    </location>
</feature>
<evidence type="ECO:0000259" key="3">
    <source>
        <dbReference type="SMART" id="SM00909"/>
    </source>
</evidence>
<gene>
    <name evidence="4" type="ORF">NSA47_08335</name>
</gene>
<accession>A0AAE3HF63</accession>
<keyword evidence="5" id="KW-1185">Reference proteome</keyword>
<protein>
    <submittedName>
        <fullName evidence="4">GerMN domain-containing protein</fullName>
    </submittedName>
</protein>
<feature type="chain" id="PRO_5042035236" evidence="2">
    <location>
        <begin position="31"/>
        <end position="273"/>
    </location>
</feature>
<keyword evidence="2" id="KW-0732">Signal</keyword>
<dbReference type="Proteomes" id="UP001205748">
    <property type="component" value="Unassembled WGS sequence"/>
</dbReference>
<dbReference type="AlphaFoldDB" id="A0AAE3HF63"/>
<comment type="caution">
    <text evidence="4">The sequence shown here is derived from an EMBL/GenBank/DDBJ whole genome shotgun (WGS) entry which is preliminary data.</text>
</comment>
<evidence type="ECO:0000313" key="4">
    <source>
        <dbReference type="EMBL" id="MCR1898991.1"/>
    </source>
</evidence>
<dbReference type="EMBL" id="JANKAS010000006">
    <property type="protein sequence ID" value="MCR1898991.1"/>
    <property type="molecule type" value="Genomic_DNA"/>
</dbReference>
<proteinExistence type="predicted"/>
<dbReference type="RefSeq" id="WP_257530875.1">
    <property type="nucleotide sequence ID" value="NZ_JANKAS010000006.1"/>
</dbReference>